<comment type="caution">
    <text evidence="1">The sequence shown here is derived from an EMBL/GenBank/DDBJ whole genome shotgun (WGS) entry which is preliminary data.</text>
</comment>
<dbReference type="EMBL" id="PYWC01000059">
    <property type="protein sequence ID" value="PWW74569.1"/>
    <property type="molecule type" value="Genomic_DNA"/>
</dbReference>
<sequence>MPVLRRPIYNIAWELSPYSRVAGRPQDCDGYDKLTQLVSNYGQVIIACRVGPFELVQYDISPIRMASALRRRGRGATRTVTPHHWNDSVIFKKICGILFTAAAHGISVFGWRIGSALSDCPTGISSYSYECRLDGKGIGSGESLFKGRWRESW</sequence>
<protein>
    <submittedName>
        <fullName evidence="1">Uncharacterized protein</fullName>
    </submittedName>
</protein>
<evidence type="ECO:0000313" key="2">
    <source>
        <dbReference type="Proteomes" id="UP000246991"/>
    </source>
</evidence>
<accession>A0A317SJH4</accession>
<gene>
    <name evidence="1" type="ORF">C7212DRAFT_365114</name>
</gene>
<evidence type="ECO:0000313" key="1">
    <source>
        <dbReference type="EMBL" id="PWW74569.1"/>
    </source>
</evidence>
<name>A0A317SJH4_9PEZI</name>
<proteinExistence type="predicted"/>
<dbReference type="Proteomes" id="UP000246991">
    <property type="component" value="Unassembled WGS sequence"/>
</dbReference>
<organism evidence="1 2">
    <name type="scientific">Tuber magnatum</name>
    <name type="common">white Piedmont truffle</name>
    <dbReference type="NCBI Taxonomy" id="42249"/>
    <lineage>
        <taxon>Eukaryota</taxon>
        <taxon>Fungi</taxon>
        <taxon>Dikarya</taxon>
        <taxon>Ascomycota</taxon>
        <taxon>Pezizomycotina</taxon>
        <taxon>Pezizomycetes</taxon>
        <taxon>Pezizales</taxon>
        <taxon>Tuberaceae</taxon>
        <taxon>Tuber</taxon>
    </lineage>
</organism>
<reference evidence="1 2" key="1">
    <citation type="submission" date="2018-03" db="EMBL/GenBank/DDBJ databases">
        <title>Genomes of Pezizomycetes fungi and the evolution of truffles.</title>
        <authorList>
            <person name="Murat C."/>
            <person name="Payen T."/>
            <person name="Noel B."/>
            <person name="Kuo A."/>
            <person name="Martin F.M."/>
        </authorList>
    </citation>
    <scope>NUCLEOTIDE SEQUENCE [LARGE SCALE GENOMIC DNA]</scope>
    <source>
        <strain evidence="1">091103-1</strain>
    </source>
</reference>
<dbReference type="AlphaFoldDB" id="A0A317SJH4"/>
<keyword evidence="2" id="KW-1185">Reference proteome</keyword>